<dbReference type="AlphaFoldDB" id="A0A084WH95"/>
<reference evidence="3" key="2">
    <citation type="submission" date="2020-05" db="UniProtKB">
        <authorList>
            <consortium name="EnsemblMetazoa"/>
        </authorList>
    </citation>
    <scope>IDENTIFICATION</scope>
</reference>
<evidence type="ECO:0000313" key="2">
    <source>
        <dbReference type="EMBL" id="KFB49589.1"/>
    </source>
</evidence>
<dbReference type="EMBL" id="KE525346">
    <property type="protein sequence ID" value="KFB49589.1"/>
    <property type="molecule type" value="Genomic_DNA"/>
</dbReference>
<gene>
    <name evidence="2" type="ORF">ZHAS_00017602</name>
</gene>
<keyword evidence="4" id="KW-1185">Reference proteome</keyword>
<protein>
    <submittedName>
        <fullName evidence="2 3">Polar amino acid ABC transporter, inner membrane subunit</fullName>
    </submittedName>
</protein>
<dbReference type="EnsemblMetazoa" id="ASIC017602-RA">
    <property type="protein sequence ID" value="ASIC017602-PA"/>
    <property type="gene ID" value="ASIC017602"/>
</dbReference>
<dbReference type="VEuPathDB" id="VectorBase:ASIC017602"/>
<evidence type="ECO:0000256" key="1">
    <source>
        <dbReference type="SAM" id="MobiDB-lite"/>
    </source>
</evidence>
<sequence>MLLPPPTSLLTLTLVWPPDRGWVVRTLGEKCTLGRLDERAHEPHEDEMKVCAWGEFLGAVFCVVRIACCQEWKKCKEKKAKENSSPSEGTPYQRRAWTTGIGGAR</sequence>
<evidence type="ECO:0000313" key="3">
    <source>
        <dbReference type="EnsemblMetazoa" id="ASIC017602-PA"/>
    </source>
</evidence>
<dbReference type="Proteomes" id="UP000030765">
    <property type="component" value="Unassembled WGS sequence"/>
</dbReference>
<feature type="region of interest" description="Disordered" evidence="1">
    <location>
        <begin position="76"/>
        <end position="105"/>
    </location>
</feature>
<organism evidence="2">
    <name type="scientific">Anopheles sinensis</name>
    <name type="common">Mosquito</name>
    <dbReference type="NCBI Taxonomy" id="74873"/>
    <lineage>
        <taxon>Eukaryota</taxon>
        <taxon>Metazoa</taxon>
        <taxon>Ecdysozoa</taxon>
        <taxon>Arthropoda</taxon>
        <taxon>Hexapoda</taxon>
        <taxon>Insecta</taxon>
        <taxon>Pterygota</taxon>
        <taxon>Neoptera</taxon>
        <taxon>Endopterygota</taxon>
        <taxon>Diptera</taxon>
        <taxon>Nematocera</taxon>
        <taxon>Culicoidea</taxon>
        <taxon>Culicidae</taxon>
        <taxon>Anophelinae</taxon>
        <taxon>Anopheles</taxon>
    </lineage>
</organism>
<dbReference type="EMBL" id="ATLV01023795">
    <property type="status" value="NOT_ANNOTATED_CDS"/>
    <property type="molecule type" value="Genomic_DNA"/>
</dbReference>
<name>A0A084WH95_ANOSI</name>
<proteinExistence type="predicted"/>
<evidence type="ECO:0000313" key="4">
    <source>
        <dbReference type="Proteomes" id="UP000030765"/>
    </source>
</evidence>
<reference evidence="2 4" key="1">
    <citation type="journal article" date="2014" name="BMC Genomics">
        <title>Genome sequence of Anopheles sinensis provides insight into genetics basis of mosquito competence for malaria parasites.</title>
        <authorList>
            <person name="Zhou D."/>
            <person name="Zhang D."/>
            <person name="Ding G."/>
            <person name="Shi L."/>
            <person name="Hou Q."/>
            <person name="Ye Y."/>
            <person name="Xu Y."/>
            <person name="Zhou H."/>
            <person name="Xiong C."/>
            <person name="Li S."/>
            <person name="Yu J."/>
            <person name="Hong S."/>
            <person name="Yu X."/>
            <person name="Zou P."/>
            <person name="Chen C."/>
            <person name="Chang X."/>
            <person name="Wang W."/>
            <person name="Lv Y."/>
            <person name="Sun Y."/>
            <person name="Ma L."/>
            <person name="Shen B."/>
            <person name="Zhu C."/>
        </authorList>
    </citation>
    <scope>NUCLEOTIDE SEQUENCE [LARGE SCALE GENOMIC DNA]</scope>
</reference>
<accession>A0A084WH95</accession>